<dbReference type="AlphaFoldDB" id="A0A5C3NNY9"/>
<keyword evidence="4" id="KW-1185">Reference proteome</keyword>
<dbReference type="STRING" id="5364.A0A5C3NNY9"/>
<sequence length="563" mass="64723">MVKLFIKHVLGIQSDHEGLYGKTSAYYGTVEQQGRLTLHLHLLLWITNSLSPQDVHERIMDVNSDFQMRMIAYLEGTHQGEFIGNNIQQVQAEVDFQMSHPDYKDPTQTLPEAPPPRCSHAMDTSCKDCKETHEWKQQFKNVVNDLLLKSNIHKCRNHCKVKGICKACFPREVILQTNIDTSTGYIYIKKLESWLNTFTPTLTYLLRSNSDVTSLLSGTALKAVVAYVTDYITKTPLKTYTIFQTIKDVFDRQSTLLGGSLRDQEKARKLLTSIVNTLTVKMEIGAPMASAYLLGNPDHYTSHKFETFYWKSYVAEVLKSWKDDTNFHDNHDSTRNNDKVMVHKSHKGYTAYSNVMDYIHRSSKYEDVTLYDWIRLSTKRIIPKRTKKAAKTKDNSDISTEPDSSSDSDRSDIAEILNTADTDQNITKKININDEPLQNRRINPAELTFLAEHPQSGTHYVSLSHERFCKVPNFIGGSLPRRDAGDQEYYCATMLTLFKLWRSGINLKSIDETWDDTFTNHSFTTRQTQLMSYFNIQHECYDARDDYAKQRKAGQTESIPSTC</sequence>
<dbReference type="OrthoDB" id="3259294at2759"/>
<evidence type="ECO:0000313" key="4">
    <source>
        <dbReference type="Proteomes" id="UP000305948"/>
    </source>
</evidence>
<organism evidence="3 4">
    <name type="scientific">Heliocybe sulcata</name>
    <dbReference type="NCBI Taxonomy" id="5364"/>
    <lineage>
        <taxon>Eukaryota</taxon>
        <taxon>Fungi</taxon>
        <taxon>Dikarya</taxon>
        <taxon>Basidiomycota</taxon>
        <taxon>Agaricomycotina</taxon>
        <taxon>Agaricomycetes</taxon>
        <taxon>Gloeophyllales</taxon>
        <taxon>Gloeophyllaceae</taxon>
        <taxon>Heliocybe</taxon>
    </lineage>
</organism>
<dbReference type="InterPro" id="IPR025476">
    <property type="entry name" value="Helitron_helicase-like"/>
</dbReference>
<dbReference type="Pfam" id="PF14214">
    <property type="entry name" value="Helitron_like_N"/>
    <property type="match status" value="1"/>
</dbReference>
<evidence type="ECO:0000259" key="2">
    <source>
        <dbReference type="Pfam" id="PF14214"/>
    </source>
</evidence>
<feature type="region of interest" description="Disordered" evidence="1">
    <location>
        <begin position="385"/>
        <end position="411"/>
    </location>
</feature>
<proteinExistence type="predicted"/>
<dbReference type="EMBL" id="ML213505">
    <property type="protein sequence ID" value="TFK55361.1"/>
    <property type="molecule type" value="Genomic_DNA"/>
</dbReference>
<reference evidence="3 4" key="1">
    <citation type="journal article" date="2019" name="Nat. Ecol. Evol.">
        <title>Megaphylogeny resolves global patterns of mushroom evolution.</title>
        <authorList>
            <person name="Varga T."/>
            <person name="Krizsan K."/>
            <person name="Foldi C."/>
            <person name="Dima B."/>
            <person name="Sanchez-Garcia M."/>
            <person name="Sanchez-Ramirez S."/>
            <person name="Szollosi G.J."/>
            <person name="Szarkandi J.G."/>
            <person name="Papp V."/>
            <person name="Albert L."/>
            <person name="Andreopoulos W."/>
            <person name="Angelini C."/>
            <person name="Antonin V."/>
            <person name="Barry K.W."/>
            <person name="Bougher N.L."/>
            <person name="Buchanan P."/>
            <person name="Buyck B."/>
            <person name="Bense V."/>
            <person name="Catcheside P."/>
            <person name="Chovatia M."/>
            <person name="Cooper J."/>
            <person name="Damon W."/>
            <person name="Desjardin D."/>
            <person name="Finy P."/>
            <person name="Geml J."/>
            <person name="Haridas S."/>
            <person name="Hughes K."/>
            <person name="Justo A."/>
            <person name="Karasinski D."/>
            <person name="Kautmanova I."/>
            <person name="Kiss B."/>
            <person name="Kocsube S."/>
            <person name="Kotiranta H."/>
            <person name="LaButti K.M."/>
            <person name="Lechner B.E."/>
            <person name="Liimatainen K."/>
            <person name="Lipzen A."/>
            <person name="Lukacs Z."/>
            <person name="Mihaltcheva S."/>
            <person name="Morgado L.N."/>
            <person name="Niskanen T."/>
            <person name="Noordeloos M.E."/>
            <person name="Ohm R.A."/>
            <person name="Ortiz-Santana B."/>
            <person name="Ovrebo C."/>
            <person name="Racz N."/>
            <person name="Riley R."/>
            <person name="Savchenko A."/>
            <person name="Shiryaev A."/>
            <person name="Soop K."/>
            <person name="Spirin V."/>
            <person name="Szebenyi C."/>
            <person name="Tomsovsky M."/>
            <person name="Tulloss R.E."/>
            <person name="Uehling J."/>
            <person name="Grigoriev I.V."/>
            <person name="Vagvolgyi C."/>
            <person name="Papp T."/>
            <person name="Martin F.M."/>
            <person name="Miettinen O."/>
            <person name="Hibbett D.S."/>
            <person name="Nagy L.G."/>
        </authorList>
    </citation>
    <scope>NUCLEOTIDE SEQUENCE [LARGE SCALE GENOMIC DNA]</scope>
    <source>
        <strain evidence="3 4">OMC1185</strain>
    </source>
</reference>
<protein>
    <recommendedName>
        <fullName evidence="2">Helitron helicase-like domain-containing protein</fullName>
    </recommendedName>
</protein>
<accession>A0A5C3NNY9</accession>
<evidence type="ECO:0000256" key="1">
    <source>
        <dbReference type="SAM" id="MobiDB-lite"/>
    </source>
</evidence>
<feature type="domain" description="Helitron helicase-like" evidence="2">
    <location>
        <begin position="2"/>
        <end position="44"/>
    </location>
</feature>
<dbReference type="Proteomes" id="UP000305948">
    <property type="component" value="Unassembled WGS sequence"/>
</dbReference>
<evidence type="ECO:0000313" key="3">
    <source>
        <dbReference type="EMBL" id="TFK55361.1"/>
    </source>
</evidence>
<gene>
    <name evidence="3" type="ORF">OE88DRAFT_1623277</name>
</gene>
<name>A0A5C3NNY9_9AGAM</name>